<dbReference type="Pfam" id="PF16197">
    <property type="entry name" value="KAsynt_C_assoc"/>
    <property type="match status" value="1"/>
</dbReference>
<dbReference type="InterPro" id="IPR020806">
    <property type="entry name" value="PKS_PP-bd"/>
</dbReference>
<feature type="domain" description="Ketosynthase family 3 (KS3)" evidence="8">
    <location>
        <begin position="8"/>
        <end position="435"/>
    </location>
</feature>
<proteinExistence type="predicted"/>
<comment type="function">
    <text evidence="1">Involved in some intermediate steps for the synthesis of the antibiotic polyketide bacillaene which is involved in secondary metabolism.</text>
</comment>
<dbReference type="PROSITE" id="PS52004">
    <property type="entry name" value="KS3_2"/>
    <property type="match status" value="1"/>
</dbReference>
<comment type="caution">
    <text evidence="10">The sequence shown here is derived from an EMBL/GenBank/DDBJ whole genome shotgun (WGS) entry which is preliminary data.</text>
</comment>
<evidence type="ECO:0000256" key="4">
    <source>
        <dbReference type="ARBA" id="ARBA00022553"/>
    </source>
</evidence>
<evidence type="ECO:0000256" key="2">
    <source>
        <dbReference type="ARBA" id="ARBA00004789"/>
    </source>
</evidence>
<evidence type="ECO:0000256" key="5">
    <source>
        <dbReference type="ARBA" id="ARBA00022679"/>
    </source>
</evidence>
<dbReference type="InterPro" id="IPR049552">
    <property type="entry name" value="PKS_DH_N"/>
</dbReference>
<dbReference type="SUPFAM" id="SSF55048">
    <property type="entry name" value="Probable ACP-binding domain of malonyl-CoA ACP transacylase"/>
    <property type="match status" value="1"/>
</dbReference>
<dbReference type="SMART" id="SM00827">
    <property type="entry name" value="PKS_AT"/>
    <property type="match status" value="1"/>
</dbReference>
<dbReference type="Gene3D" id="3.40.50.720">
    <property type="entry name" value="NAD(P)-binding Rossmann-like Domain"/>
    <property type="match status" value="1"/>
</dbReference>
<dbReference type="EMBL" id="WTUZ01000001">
    <property type="protein sequence ID" value="MZQ80587.1"/>
    <property type="molecule type" value="Genomic_DNA"/>
</dbReference>
<dbReference type="InterPro" id="IPR016039">
    <property type="entry name" value="Thiolase-like"/>
</dbReference>
<evidence type="ECO:0000259" key="9">
    <source>
        <dbReference type="PROSITE" id="PS52019"/>
    </source>
</evidence>
<dbReference type="InterPro" id="IPR018201">
    <property type="entry name" value="Ketoacyl_synth_AS"/>
</dbReference>
<dbReference type="SUPFAM" id="SSF47336">
    <property type="entry name" value="ACP-like"/>
    <property type="match status" value="1"/>
</dbReference>
<dbReference type="InterPro" id="IPR036736">
    <property type="entry name" value="ACP-like_sf"/>
</dbReference>
<dbReference type="PANTHER" id="PTHR43775:SF37">
    <property type="entry name" value="SI:DKEY-61P9.11"/>
    <property type="match status" value="1"/>
</dbReference>
<dbReference type="SMART" id="SM00822">
    <property type="entry name" value="PKS_KR"/>
    <property type="match status" value="1"/>
</dbReference>
<protein>
    <submittedName>
        <fullName evidence="10">SDR family NAD(P)-dependent oxidoreductase</fullName>
    </submittedName>
</protein>
<keyword evidence="11" id="KW-1185">Reference proteome</keyword>
<dbReference type="GO" id="GO:0005886">
    <property type="term" value="C:plasma membrane"/>
    <property type="evidence" value="ECO:0007669"/>
    <property type="project" value="TreeGrafter"/>
</dbReference>
<dbReference type="SUPFAM" id="SSF52151">
    <property type="entry name" value="FabD/lysophospholipase-like"/>
    <property type="match status" value="1"/>
</dbReference>
<gene>
    <name evidence="10" type="ORF">GQF01_00250</name>
</gene>
<dbReference type="SMART" id="SM00826">
    <property type="entry name" value="PKS_DH"/>
    <property type="match status" value="1"/>
</dbReference>
<dbReference type="PROSITE" id="PS50075">
    <property type="entry name" value="CARRIER"/>
    <property type="match status" value="1"/>
</dbReference>
<evidence type="ECO:0000256" key="6">
    <source>
        <dbReference type="PROSITE-ProRule" id="PRU01363"/>
    </source>
</evidence>
<dbReference type="CDD" id="cd00833">
    <property type="entry name" value="PKS"/>
    <property type="match status" value="1"/>
</dbReference>
<dbReference type="InterPro" id="IPR049551">
    <property type="entry name" value="PKS_DH_C"/>
</dbReference>
<dbReference type="Gene3D" id="3.40.366.10">
    <property type="entry name" value="Malonyl-Coenzyme A Acyl Carrier Protein, domain 2"/>
    <property type="match status" value="1"/>
</dbReference>
<dbReference type="InterPro" id="IPR001227">
    <property type="entry name" value="Ac_transferase_dom_sf"/>
</dbReference>
<dbReference type="PROSITE" id="PS00606">
    <property type="entry name" value="KS3_1"/>
    <property type="match status" value="1"/>
</dbReference>
<dbReference type="Pfam" id="PF14765">
    <property type="entry name" value="PS-DH"/>
    <property type="match status" value="1"/>
</dbReference>
<feature type="region of interest" description="C-terminal hotdog fold" evidence="6">
    <location>
        <begin position="1047"/>
        <end position="1193"/>
    </location>
</feature>
<dbReference type="GO" id="GO:0005737">
    <property type="term" value="C:cytoplasm"/>
    <property type="evidence" value="ECO:0007669"/>
    <property type="project" value="TreeGrafter"/>
</dbReference>
<dbReference type="SMART" id="SM00823">
    <property type="entry name" value="PKS_PP"/>
    <property type="match status" value="1"/>
</dbReference>
<dbReference type="PROSITE" id="PS52019">
    <property type="entry name" value="PKS_MFAS_DH"/>
    <property type="match status" value="1"/>
</dbReference>
<evidence type="ECO:0000313" key="10">
    <source>
        <dbReference type="EMBL" id="MZQ80587.1"/>
    </source>
</evidence>
<dbReference type="InterPro" id="IPR057326">
    <property type="entry name" value="KR_dom"/>
</dbReference>
<dbReference type="InterPro" id="IPR016036">
    <property type="entry name" value="Malonyl_transacylase_ACP-bd"/>
</dbReference>
<dbReference type="SUPFAM" id="SSF53901">
    <property type="entry name" value="Thiolase-like"/>
    <property type="match status" value="1"/>
</dbReference>
<dbReference type="Proteomes" id="UP000481087">
    <property type="component" value="Unassembled WGS sequence"/>
</dbReference>
<dbReference type="InterPro" id="IPR014031">
    <property type="entry name" value="Ketoacyl_synth_C"/>
</dbReference>
<accession>A0A6L8URN0</accession>
<dbReference type="InterPro" id="IPR050091">
    <property type="entry name" value="PKS_NRPS_Biosynth_Enz"/>
</dbReference>
<dbReference type="Pfam" id="PF02801">
    <property type="entry name" value="Ketoacyl-synt_C"/>
    <property type="match status" value="1"/>
</dbReference>
<dbReference type="Gene3D" id="1.10.1200.10">
    <property type="entry name" value="ACP-like"/>
    <property type="match status" value="1"/>
</dbReference>
<dbReference type="SMART" id="SM00825">
    <property type="entry name" value="PKS_KS"/>
    <property type="match status" value="1"/>
</dbReference>
<feature type="domain" description="PKS/mFAS DH" evidence="9">
    <location>
        <begin position="912"/>
        <end position="1193"/>
    </location>
</feature>
<feature type="active site" description="Proton acceptor; for dehydratase activity" evidence="6">
    <location>
        <position position="941"/>
    </location>
</feature>
<reference evidence="10 11" key="1">
    <citation type="submission" date="2019-12" db="EMBL/GenBank/DDBJ databases">
        <title>Paenibacillus sp. nov. sp. isolated from soil.</title>
        <authorList>
            <person name="Kim J."/>
            <person name="Jeong S.E."/>
            <person name="Jung H.S."/>
            <person name="Jeon C.O."/>
        </authorList>
    </citation>
    <scope>NUCLEOTIDE SEQUENCE [LARGE SCALE GENOMIC DNA]</scope>
    <source>
        <strain evidence="10 11">5J-6</strain>
    </source>
</reference>
<dbReference type="FunFam" id="3.40.366.10:FF:000002">
    <property type="entry name" value="Probable polyketide synthase 2"/>
    <property type="match status" value="1"/>
</dbReference>
<dbReference type="Pfam" id="PF21089">
    <property type="entry name" value="PKS_DH_N"/>
    <property type="match status" value="1"/>
</dbReference>
<organism evidence="10 11">
    <name type="scientific">Paenibacillus silvestris</name>
    <dbReference type="NCBI Taxonomy" id="2606219"/>
    <lineage>
        <taxon>Bacteria</taxon>
        <taxon>Bacillati</taxon>
        <taxon>Bacillota</taxon>
        <taxon>Bacilli</taxon>
        <taxon>Bacillales</taxon>
        <taxon>Paenibacillaceae</taxon>
        <taxon>Paenibacillus</taxon>
    </lineage>
</organism>
<dbReference type="Pfam" id="PF00109">
    <property type="entry name" value="ketoacyl-synt"/>
    <property type="match status" value="1"/>
</dbReference>
<dbReference type="InterPro" id="IPR032821">
    <property type="entry name" value="PKS_assoc"/>
</dbReference>
<dbReference type="Gene3D" id="3.30.70.3290">
    <property type="match status" value="1"/>
</dbReference>
<dbReference type="RefSeq" id="WP_161404621.1">
    <property type="nucleotide sequence ID" value="NZ_WTUZ01000001.1"/>
</dbReference>
<keyword evidence="4" id="KW-0597">Phosphoprotein</keyword>
<dbReference type="SUPFAM" id="SSF51735">
    <property type="entry name" value="NAD(P)-binding Rossmann-fold domains"/>
    <property type="match status" value="2"/>
</dbReference>
<evidence type="ECO:0000259" key="7">
    <source>
        <dbReference type="PROSITE" id="PS50075"/>
    </source>
</evidence>
<dbReference type="InterPro" id="IPR042104">
    <property type="entry name" value="PKS_dehydratase_sf"/>
</dbReference>
<dbReference type="InterPro" id="IPR020841">
    <property type="entry name" value="PKS_Beta-ketoAc_synthase_dom"/>
</dbReference>
<feature type="region of interest" description="N-terminal hotdog fold" evidence="6">
    <location>
        <begin position="912"/>
        <end position="1033"/>
    </location>
</feature>
<dbReference type="PANTHER" id="PTHR43775">
    <property type="entry name" value="FATTY ACID SYNTHASE"/>
    <property type="match status" value="1"/>
</dbReference>
<dbReference type="InterPro" id="IPR049490">
    <property type="entry name" value="C883_1060-like_KR_N"/>
</dbReference>
<dbReference type="Gene3D" id="3.40.47.10">
    <property type="match status" value="1"/>
</dbReference>
<dbReference type="FunFam" id="3.40.47.10:FF:000019">
    <property type="entry name" value="Polyketide synthase type I"/>
    <property type="match status" value="1"/>
</dbReference>
<evidence type="ECO:0000256" key="3">
    <source>
        <dbReference type="ARBA" id="ARBA00022450"/>
    </source>
</evidence>
<feature type="active site" description="Proton donor; for dehydratase activity" evidence="6">
    <location>
        <position position="1108"/>
    </location>
</feature>
<dbReference type="InterPro" id="IPR049900">
    <property type="entry name" value="PKS_mFAS_DH"/>
</dbReference>
<dbReference type="GO" id="GO:0004315">
    <property type="term" value="F:3-oxoacyl-[acyl-carrier-protein] synthase activity"/>
    <property type="evidence" value="ECO:0007669"/>
    <property type="project" value="InterPro"/>
</dbReference>
<comment type="pathway">
    <text evidence="2">Antibiotic biosynthesis; bacillaene biosynthesis.</text>
</comment>
<dbReference type="InterPro" id="IPR016035">
    <property type="entry name" value="Acyl_Trfase/lysoPLipase"/>
</dbReference>
<dbReference type="GO" id="GO:0071770">
    <property type="term" value="P:DIM/DIP cell wall layer assembly"/>
    <property type="evidence" value="ECO:0007669"/>
    <property type="project" value="TreeGrafter"/>
</dbReference>
<evidence type="ECO:0000313" key="11">
    <source>
        <dbReference type="Proteomes" id="UP000481087"/>
    </source>
</evidence>
<dbReference type="CDD" id="cd08955">
    <property type="entry name" value="KR_2_FAS_SDR_x"/>
    <property type="match status" value="1"/>
</dbReference>
<evidence type="ECO:0000259" key="8">
    <source>
        <dbReference type="PROSITE" id="PS52004"/>
    </source>
</evidence>
<keyword evidence="3" id="KW-0596">Phosphopantetheine</keyword>
<dbReference type="InterPro" id="IPR009081">
    <property type="entry name" value="PP-bd_ACP"/>
</dbReference>
<dbReference type="Gene3D" id="3.10.129.110">
    <property type="entry name" value="Polyketide synthase dehydratase"/>
    <property type="match status" value="1"/>
</dbReference>
<dbReference type="Pfam" id="PF08659">
    <property type="entry name" value="KR"/>
    <property type="match status" value="1"/>
</dbReference>
<feature type="domain" description="Carrier" evidence="7">
    <location>
        <begin position="1743"/>
        <end position="1817"/>
    </location>
</feature>
<dbReference type="Pfam" id="PF23297">
    <property type="entry name" value="ACP_SdgA_C"/>
    <property type="match status" value="1"/>
</dbReference>
<dbReference type="InterPro" id="IPR036291">
    <property type="entry name" value="NAD(P)-bd_dom_sf"/>
</dbReference>
<name>A0A6L8URN0_9BACL</name>
<dbReference type="GO" id="GO:0031177">
    <property type="term" value="F:phosphopantetheine binding"/>
    <property type="evidence" value="ECO:0007669"/>
    <property type="project" value="InterPro"/>
</dbReference>
<dbReference type="Pfam" id="PF21394">
    <property type="entry name" value="Beta-ketacyl_N"/>
    <property type="match status" value="1"/>
</dbReference>
<dbReference type="InterPro" id="IPR014043">
    <property type="entry name" value="Acyl_transferase_dom"/>
</dbReference>
<evidence type="ECO:0000256" key="1">
    <source>
        <dbReference type="ARBA" id="ARBA00003299"/>
    </source>
</evidence>
<dbReference type="InterPro" id="IPR014030">
    <property type="entry name" value="Ketoacyl_synth_N"/>
</dbReference>
<dbReference type="InterPro" id="IPR020807">
    <property type="entry name" value="PKS_DH"/>
</dbReference>
<dbReference type="InterPro" id="IPR013968">
    <property type="entry name" value="PKS_KR"/>
</dbReference>
<dbReference type="Pfam" id="PF00698">
    <property type="entry name" value="Acyl_transf_1"/>
    <property type="match status" value="1"/>
</dbReference>
<dbReference type="GO" id="GO:0006633">
    <property type="term" value="P:fatty acid biosynthetic process"/>
    <property type="evidence" value="ECO:0007669"/>
    <property type="project" value="InterPro"/>
</dbReference>
<keyword evidence="5" id="KW-0808">Transferase</keyword>
<dbReference type="GO" id="GO:0004312">
    <property type="term" value="F:fatty acid synthase activity"/>
    <property type="evidence" value="ECO:0007669"/>
    <property type="project" value="TreeGrafter"/>
</dbReference>
<sequence>MKETRNDLEPIAVIGIGCRFPGGVNSPETYWKLLTEGVDAISEVPSDRWDIETYYDPDRFKKGKTVSKWGGFLDKIDQFDVEFFGMSPREAVGLDPQQRLLLKASWEALEDGGQVLERLAGSDTGVFIGGFTLDYKLLQFTENNRHLVEAHTATGSMMTLLSNRISYVFDFRGPSVSLDTACSSSLVAVHLACQSLWNGETSLALAGGANVMLKPDYTIAESKAGMLSPDGRSKAFDSSANGYVRGEGVGVVVLKPLSKALADGDHIYASIKATAVNQDGHSNGLTVPRGESQEALLRQAYSRAGIEPREVQYMEAHGTGTPVGDPIEVNALGKVLSTDRPEGNKCFIGSVKTNFGHTEAAAGIAGLIKTVLSMKHKAIPPHLHLNDPNPQIRFDQHALEVPRSLTPWPKTEGPAIAGVNSFGFGGTNAHVVLQEAPPATMAVRTYKEQSYIFPASGRSLAALKDVARSYKQFLEQNDSPEASFLHDLCYTGSMRRTHHGYRLAAVTKSKRELTEQLQAFIEEGSYAGLSYVQEIQNNDLIPNSSINKPIVFVYSGMGPQWWAMGRQLLEKEPVFRQAVEECDQLLQPYTGWSLLNELLKDEEQSLMEETEVAQPAIFALQVGLTALWRSWGIKPDAIVGHSAGEVAAAYAAGVYSIEQAALVIYHRSRLQQKTTGLGRLVAVGLSPEEIQPLLQGYEDRVSIAAINSPTSLTLVGDPIALEMITKPLEDKGVFCRYLRGKVPYHSHYMEPLKEELMDCLKDLSPQNVVIPLYSTVTGEQIDGASLNADYWWKNVRNPVYFAASIQELLKADYSVFVEISPHPVLINSIVETMRNANKKGVVITSLRRNEDEKVKMLEALGQLYTTGYPVDWKLFYPDAGKYEKLPTYPWQRERYWQESEASEQERLGYKVHPLLGRQISSPLPTWEVEVNTTHLTYLNDHRIQGAVVFPGAAYAEMGWAAAREVYKDAASILAADNVQFRKALFIPDGETVILRLIFNPKDGEFNIYSASRRETKDWTLHASGKLVVQTKNKQQQIPLLEIKSRCSAKIESEECYQQFRTLGLEYGETFRGIDELWQGFDEAVAKVSIPADLLHEVDKYNIHPAVLDLCFQVLAAALPFTSDDQTETVYMPTGVNETFSYEKVKPEMWIYARIISQTESILIGDIFLMDEQGHVIFEINKCHARSLKEQSGGKSISKEQSFYDMQWQPQQLDQAERVEAKELKQGKWLIFADQGGVGQSIAKLLVERGESYVMIYPGESFCKSEQSDEYQIQTSHVEQFRKLIMETAGADLQLKGIIHLWNLDAESMEQATLKSIREAELLGSISVLHLVQTVAEVNWRTNPRLWIITRNAQSVVEHNSPVQVLQAPVWGLGKVIHQQEHRDIGGGMIDLDSAPASNEAECILDEITGASREDQIAFRQETRYVAKLMERTDIALPIPPILRMDGSYLITGGFGALGLLIAKWLVEHGARHLILMGRQTLPERHQWNQVPQDSPVAARIQAVKELEQLGAFIHVAAVDVSDEMSLSAYIEEYQQENWPEIRGVIHSAGVAHPKILLRVEQQEFSQIMEPKMIGSWNLHKQFEHKSLDFFVLFSSIASVVVSTGQGSYSAANAFLDGLAHYRKAIGLPAVSINWGPWGQVGMATQLDLLQYFIHRGFYPMTNDQGLEAFGYLLGQKVAQATVVGADWPVVAEVNFPLGLEPTMLSVVVSQGKVDSGAGSSDAEQQKDLLEELLAIENEVDRRDQMISYLQDMAAIVLRLNRSKLSSEQTLSHLGLDSMMAIELKNRMDNAFKVNITIVDLLKGPSIAQLADQVLVQMIEQPVANINEETAEVIQDLENYSSEQLMALLQEVAAGGEKE</sequence>